<dbReference type="AlphaFoldDB" id="K7A647"/>
<sequence length="267" mass="29853">MYSIFSISAFSEINPKITPKLPYTFNIDKDLLLLNFDLKTDVDDVHTVAALDLILKSGPFKHLNYFAISGTYGVQSGLYVPANHLFDLIFKQNWTDAHMQRQQAINDTSDRIASNLASGGHVWVMEAGQSDFTQQLMQHLANSGNPVPKNKMVVVQHSDWNEKETSQGALAFVKQHITYVKVPDGNASANGTPDFNNAQFKVKNLENNQLPSADAWHDANKVSRQYKGTNGRYRNDAIDNGRADFSDLVEVVWILGITDVDTVEAFF</sequence>
<comment type="caution">
    <text evidence="1">The sequence shown here is derived from an EMBL/GenBank/DDBJ whole genome shotgun (WGS) entry which is preliminary data.</text>
</comment>
<dbReference type="RefSeq" id="WP_007102765.1">
    <property type="nucleotide sequence ID" value="NZ_BAER01000005.1"/>
</dbReference>
<name>K7A647_9ALTE</name>
<organism evidence="1 2">
    <name type="scientific">Paraglaciecola polaris LMG 21857</name>
    <dbReference type="NCBI Taxonomy" id="1129793"/>
    <lineage>
        <taxon>Bacteria</taxon>
        <taxon>Pseudomonadati</taxon>
        <taxon>Pseudomonadota</taxon>
        <taxon>Gammaproteobacteria</taxon>
        <taxon>Alteromonadales</taxon>
        <taxon>Alteromonadaceae</taxon>
        <taxon>Paraglaciecola</taxon>
    </lineage>
</organism>
<evidence type="ECO:0000313" key="2">
    <source>
        <dbReference type="Proteomes" id="UP000006322"/>
    </source>
</evidence>
<reference evidence="2" key="1">
    <citation type="journal article" date="2014" name="Environ. Microbiol.">
        <title>Comparative genomics of the marine bacterial genus Glaciecola reveals the high degree of genomic diversity and genomic characteristic for cold adaptation.</title>
        <authorList>
            <person name="Qin Q.L."/>
            <person name="Xie B.B."/>
            <person name="Yu Y."/>
            <person name="Shu Y.L."/>
            <person name="Rong J.C."/>
            <person name="Zhang Y.J."/>
            <person name="Zhao D.L."/>
            <person name="Chen X.L."/>
            <person name="Zhang X.Y."/>
            <person name="Chen B."/>
            <person name="Zhou B.C."/>
            <person name="Zhang Y.Z."/>
        </authorList>
    </citation>
    <scope>NUCLEOTIDE SEQUENCE [LARGE SCALE GENOMIC DNA]</scope>
    <source>
        <strain evidence="2">LMG 21857</strain>
    </source>
</reference>
<dbReference type="EMBL" id="BAER01000005">
    <property type="protein sequence ID" value="GAC30955.1"/>
    <property type="molecule type" value="Genomic_DNA"/>
</dbReference>
<dbReference type="OrthoDB" id="7403807at2"/>
<gene>
    <name evidence="1" type="ORF">GPLA_0034</name>
</gene>
<protein>
    <submittedName>
        <fullName evidence="1">Uncharacterized protein</fullName>
    </submittedName>
</protein>
<accession>K7A647</accession>
<dbReference type="STRING" id="1129793.GPLA_0034"/>
<evidence type="ECO:0000313" key="1">
    <source>
        <dbReference type="EMBL" id="GAC30955.1"/>
    </source>
</evidence>
<proteinExistence type="predicted"/>
<dbReference type="Proteomes" id="UP000006322">
    <property type="component" value="Unassembled WGS sequence"/>
</dbReference>
<keyword evidence="2" id="KW-1185">Reference proteome</keyword>